<feature type="compositionally biased region" description="Basic and acidic residues" evidence="1">
    <location>
        <begin position="77"/>
        <end position="90"/>
    </location>
</feature>
<reference evidence="2" key="1">
    <citation type="submission" date="2023-03" db="EMBL/GenBank/DDBJ databases">
        <title>Actinoallomurus iriomotensis NBRC 103681.</title>
        <authorList>
            <person name="Ichikawa N."/>
            <person name="Sato H."/>
            <person name="Tonouchi N."/>
        </authorList>
    </citation>
    <scope>NUCLEOTIDE SEQUENCE</scope>
    <source>
        <strain evidence="2">NBRC 103681</strain>
    </source>
</reference>
<proteinExistence type="predicted"/>
<feature type="region of interest" description="Disordered" evidence="1">
    <location>
        <begin position="49"/>
        <end position="90"/>
    </location>
</feature>
<evidence type="ECO:0000256" key="1">
    <source>
        <dbReference type="SAM" id="MobiDB-lite"/>
    </source>
</evidence>
<protein>
    <submittedName>
        <fullName evidence="2">Uncharacterized protein</fullName>
    </submittedName>
</protein>
<dbReference type="EMBL" id="BSTJ01000005">
    <property type="protein sequence ID" value="GLY76313.1"/>
    <property type="molecule type" value="Genomic_DNA"/>
</dbReference>
<sequence>MPGVPGLDVDTATPAGAMALGNFPNVPVKVGPPEDAVKTAGTQCYQAETVSGGASGGYERAQTTPTRASGVMTPPEVHGRVRGRPDEEAR</sequence>
<dbReference type="Proteomes" id="UP001165135">
    <property type="component" value="Unassembled WGS sequence"/>
</dbReference>
<dbReference type="AlphaFoldDB" id="A0A9W6VLC8"/>
<name>A0A9W6VLC8_9ACTN</name>
<gene>
    <name evidence="2" type="ORF">Airi01_045800</name>
</gene>
<evidence type="ECO:0000313" key="3">
    <source>
        <dbReference type="Proteomes" id="UP001165135"/>
    </source>
</evidence>
<evidence type="ECO:0000313" key="2">
    <source>
        <dbReference type="EMBL" id="GLY76313.1"/>
    </source>
</evidence>
<accession>A0A9W6VLC8</accession>
<comment type="caution">
    <text evidence="2">The sequence shown here is derived from an EMBL/GenBank/DDBJ whole genome shotgun (WGS) entry which is preliminary data.</text>
</comment>
<organism evidence="2 3">
    <name type="scientific">Actinoallomurus iriomotensis</name>
    <dbReference type="NCBI Taxonomy" id="478107"/>
    <lineage>
        <taxon>Bacteria</taxon>
        <taxon>Bacillati</taxon>
        <taxon>Actinomycetota</taxon>
        <taxon>Actinomycetes</taxon>
        <taxon>Streptosporangiales</taxon>
        <taxon>Thermomonosporaceae</taxon>
        <taxon>Actinoallomurus</taxon>
    </lineage>
</organism>